<keyword evidence="1" id="KW-0256">Endoplasmic reticulum</keyword>
<dbReference type="STRING" id="418459.E3K6J6"/>
<organism evidence="2 3">
    <name type="scientific">Puccinia graminis f. sp. tritici (strain CRL 75-36-700-3 / race SCCL)</name>
    <name type="common">Black stem rust fungus</name>
    <dbReference type="NCBI Taxonomy" id="418459"/>
    <lineage>
        <taxon>Eukaryota</taxon>
        <taxon>Fungi</taxon>
        <taxon>Dikarya</taxon>
        <taxon>Basidiomycota</taxon>
        <taxon>Pucciniomycotina</taxon>
        <taxon>Pucciniomycetes</taxon>
        <taxon>Pucciniales</taxon>
        <taxon>Pucciniaceae</taxon>
        <taxon>Puccinia</taxon>
    </lineage>
</organism>
<dbReference type="GeneID" id="10534335"/>
<dbReference type="GO" id="GO:0032865">
    <property type="term" value="C:ERMES complex"/>
    <property type="evidence" value="ECO:0000318"/>
    <property type="project" value="GO_Central"/>
</dbReference>
<evidence type="ECO:0000313" key="2">
    <source>
        <dbReference type="EMBL" id="EFP80156.2"/>
    </source>
</evidence>
<dbReference type="HOGENOM" id="CLU_051119_2_0_1"/>
<accession>E3K6J6</accession>
<evidence type="ECO:0008006" key="4">
    <source>
        <dbReference type="Google" id="ProtNLM"/>
    </source>
</evidence>
<name>E3K6J6_PUCGT</name>
<dbReference type="EMBL" id="DS178274">
    <property type="protein sequence ID" value="EFP80156.2"/>
    <property type="molecule type" value="Genomic_DNA"/>
</dbReference>
<sequence length="250" mass="28484">MTNSRTSPLLLNDTNYTTWSFLMTAKLSKLDVLEIVLGSIKKPELDDIKKPNDQYLAYCESNRVAYIEIIEHLNSHHLAYVAQILNDDNSFCRFSVWQILKKKYAGNNYSSKDTALEKFLNLEYHGSTSKFIYEARAANHRLTTAKVGLDDQVKTAIILCKLPSEFQSFRTVVSIGYPHDSVPTMLSRLEKHATQNHLDRSSTSIPSPQALLTTDEKFYMCPHCKKGFTICSHCNKAGHKESICFEKHPD</sequence>
<dbReference type="OrthoDB" id="2498930at2759"/>
<dbReference type="Pfam" id="PF14223">
    <property type="entry name" value="Retrotran_gag_2"/>
    <property type="match status" value="1"/>
</dbReference>
<dbReference type="GO" id="GO:0015914">
    <property type="term" value="P:phospholipid transport"/>
    <property type="evidence" value="ECO:0000318"/>
    <property type="project" value="GO_Central"/>
</dbReference>
<dbReference type="KEGG" id="pgr:PGTG_05381"/>
<proteinExistence type="predicted"/>
<dbReference type="Proteomes" id="UP000008783">
    <property type="component" value="Unassembled WGS sequence"/>
</dbReference>
<evidence type="ECO:0000256" key="1">
    <source>
        <dbReference type="ARBA" id="ARBA00022824"/>
    </source>
</evidence>
<dbReference type="AlphaFoldDB" id="E3K6J6"/>
<dbReference type="PANTHER" id="PTHR28204:SF1">
    <property type="entry name" value="MITOCHONDRIAL DISTRIBUTION AND MORPHOLOGY PROTEIN 12"/>
    <property type="match status" value="1"/>
</dbReference>
<dbReference type="InterPro" id="IPR027532">
    <property type="entry name" value="Mdm12"/>
</dbReference>
<dbReference type="RefSeq" id="XP_003324575.2">
    <property type="nucleotide sequence ID" value="XM_003324527.2"/>
</dbReference>
<protein>
    <recommendedName>
        <fullName evidence="4">DUF4219 domain-containing protein</fullName>
    </recommendedName>
</protein>
<reference key="1">
    <citation type="submission" date="2007-01" db="EMBL/GenBank/DDBJ databases">
        <title>The Genome Sequence of Puccinia graminis f. sp. tritici Strain CRL 75-36-700-3.</title>
        <authorList>
            <consortium name="The Broad Institute Genome Sequencing Platform"/>
            <person name="Birren B."/>
            <person name="Lander E."/>
            <person name="Galagan J."/>
            <person name="Nusbaum C."/>
            <person name="Devon K."/>
            <person name="Cuomo C."/>
            <person name="Jaffe D."/>
            <person name="Butler J."/>
            <person name="Alvarez P."/>
            <person name="Gnerre S."/>
            <person name="Grabherr M."/>
            <person name="Mauceli E."/>
            <person name="Brockman W."/>
            <person name="Young S."/>
            <person name="LaButti K."/>
            <person name="Sykes S."/>
            <person name="DeCaprio D."/>
            <person name="Crawford M."/>
            <person name="Koehrsen M."/>
            <person name="Engels R."/>
            <person name="Montgomery P."/>
            <person name="Pearson M."/>
            <person name="Howarth C."/>
            <person name="Larson L."/>
            <person name="White J."/>
            <person name="Zeng Q."/>
            <person name="Kodira C."/>
            <person name="Yandava C."/>
            <person name="Alvarado L."/>
            <person name="O'Leary S."/>
            <person name="Szabo L."/>
            <person name="Dean R."/>
            <person name="Schein J."/>
        </authorList>
    </citation>
    <scope>NUCLEOTIDE SEQUENCE</scope>
    <source>
        <strain>CRL 75-36-700-3</strain>
    </source>
</reference>
<dbReference type="GO" id="GO:0007005">
    <property type="term" value="P:mitochondrion organization"/>
    <property type="evidence" value="ECO:0007669"/>
    <property type="project" value="InterPro"/>
</dbReference>
<reference evidence="3" key="2">
    <citation type="journal article" date="2011" name="Proc. Natl. Acad. Sci. U.S.A.">
        <title>Obligate biotrophy features unraveled by the genomic analysis of rust fungi.</title>
        <authorList>
            <person name="Duplessis S."/>
            <person name="Cuomo C.A."/>
            <person name="Lin Y.-C."/>
            <person name="Aerts A."/>
            <person name="Tisserant E."/>
            <person name="Veneault-Fourrey C."/>
            <person name="Joly D.L."/>
            <person name="Hacquard S."/>
            <person name="Amselem J."/>
            <person name="Cantarel B.L."/>
            <person name="Chiu R."/>
            <person name="Coutinho P.M."/>
            <person name="Feau N."/>
            <person name="Field M."/>
            <person name="Frey P."/>
            <person name="Gelhaye E."/>
            <person name="Goldberg J."/>
            <person name="Grabherr M.G."/>
            <person name="Kodira C.D."/>
            <person name="Kohler A."/>
            <person name="Kuees U."/>
            <person name="Lindquist E.A."/>
            <person name="Lucas S.M."/>
            <person name="Mago R."/>
            <person name="Mauceli E."/>
            <person name="Morin E."/>
            <person name="Murat C."/>
            <person name="Pangilinan J.L."/>
            <person name="Park R."/>
            <person name="Pearson M."/>
            <person name="Quesneville H."/>
            <person name="Rouhier N."/>
            <person name="Sakthikumar S."/>
            <person name="Salamov A.A."/>
            <person name="Schmutz J."/>
            <person name="Selles B."/>
            <person name="Shapiro H."/>
            <person name="Tanguay P."/>
            <person name="Tuskan G.A."/>
            <person name="Henrissat B."/>
            <person name="Van de Peer Y."/>
            <person name="Rouze P."/>
            <person name="Ellis J.G."/>
            <person name="Dodds P.N."/>
            <person name="Schein J.E."/>
            <person name="Zhong S."/>
            <person name="Hamelin R.C."/>
            <person name="Grigoriev I.V."/>
            <person name="Szabo L.J."/>
            <person name="Martin F."/>
        </authorList>
    </citation>
    <scope>NUCLEOTIDE SEQUENCE [LARGE SCALE GENOMIC DNA]</scope>
    <source>
        <strain evidence="3">CRL 75-36-700-3 / race SCCL</strain>
    </source>
</reference>
<keyword evidence="3" id="KW-1185">Reference proteome</keyword>
<dbReference type="PANTHER" id="PTHR28204">
    <property type="entry name" value="MITOCHONDRIAL DISTRIBUTION AND MORPHOLOGY PROTEIN 12"/>
    <property type="match status" value="1"/>
</dbReference>
<dbReference type="VEuPathDB" id="FungiDB:PGTG_05381"/>
<dbReference type="InParanoid" id="E3K6J6"/>
<dbReference type="GO" id="GO:1990456">
    <property type="term" value="P:mitochondrion-endoplasmic reticulum membrane tethering"/>
    <property type="evidence" value="ECO:0000318"/>
    <property type="project" value="GO_Central"/>
</dbReference>
<gene>
    <name evidence="2" type="ORF">PGTG_05381</name>
</gene>
<evidence type="ECO:0000313" key="3">
    <source>
        <dbReference type="Proteomes" id="UP000008783"/>
    </source>
</evidence>